<comment type="similarity">
    <text evidence="3 7">Belongs to the inositol monophosphatase superfamily.</text>
</comment>
<dbReference type="InterPro" id="IPR000760">
    <property type="entry name" value="Inositol_monophosphatase-like"/>
</dbReference>
<dbReference type="EC" id="3.1.3.25" evidence="7"/>
<gene>
    <name evidence="8" type="ORF">CAXC1_330044</name>
</gene>
<accession>A0ABM9N8P7</accession>
<comment type="caution">
    <text evidence="8">The sequence shown here is derived from an EMBL/GenBank/DDBJ whole genome shotgun (WGS) entry which is preliminary data.</text>
</comment>
<dbReference type="InterPro" id="IPR020583">
    <property type="entry name" value="Inositol_monoP_metal-BS"/>
</dbReference>
<keyword evidence="5 7" id="KW-0378">Hydrolase</keyword>
<dbReference type="PROSITE" id="PS00629">
    <property type="entry name" value="IMP_1"/>
    <property type="match status" value="1"/>
</dbReference>
<evidence type="ECO:0000313" key="8">
    <source>
        <dbReference type="EMBL" id="CAK8163284.1"/>
    </source>
</evidence>
<dbReference type="Proteomes" id="UP001314181">
    <property type="component" value="Unassembled WGS sequence"/>
</dbReference>
<dbReference type="PRINTS" id="PR00377">
    <property type="entry name" value="IMPHPHTASES"/>
</dbReference>
<dbReference type="PANTHER" id="PTHR20854">
    <property type="entry name" value="INOSITOL MONOPHOSPHATASE"/>
    <property type="match status" value="1"/>
</dbReference>
<reference evidence="8 9" key="1">
    <citation type="submission" date="2024-01" db="EMBL/GenBank/DDBJ databases">
        <authorList>
            <person name="Kunselman E."/>
        </authorList>
    </citation>
    <scope>NUCLEOTIDE SEQUENCE [LARGE SCALE GENOMIC DNA]</scope>
    <source>
        <strain evidence="8">2 abalone samples</strain>
    </source>
</reference>
<keyword evidence="4 7" id="KW-0479">Metal-binding</keyword>
<dbReference type="Pfam" id="PF00459">
    <property type="entry name" value="Inositol_P"/>
    <property type="match status" value="1"/>
</dbReference>
<protein>
    <recommendedName>
        <fullName evidence="7">Inositol-1-monophosphatase</fullName>
        <ecNumber evidence="7">3.1.3.25</ecNumber>
    </recommendedName>
</protein>
<evidence type="ECO:0000313" key="9">
    <source>
        <dbReference type="Proteomes" id="UP001314181"/>
    </source>
</evidence>
<dbReference type="PANTHER" id="PTHR20854:SF4">
    <property type="entry name" value="INOSITOL-1-MONOPHOSPHATASE-RELATED"/>
    <property type="match status" value="1"/>
</dbReference>
<evidence type="ECO:0000256" key="5">
    <source>
        <dbReference type="ARBA" id="ARBA00022801"/>
    </source>
</evidence>
<comment type="cofactor">
    <cofactor evidence="2 7">
        <name>Mg(2+)</name>
        <dbReference type="ChEBI" id="CHEBI:18420"/>
    </cofactor>
</comment>
<dbReference type="Gene3D" id="3.40.190.80">
    <property type="match status" value="1"/>
</dbReference>
<keyword evidence="9" id="KW-1185">Reference proteome</keyword>
<comment type="catalytic activity">
    <reaction evidence="1 7">
        <text>a myo-inositol phosphate + H2O = myo-inositol + phosphate</text>
        <dbReference type="Rhea" id="RHEA:24056"/>
        <dbReference type="ChEBI" id="CHEBI:15377"/>
        <dbReference type="ChEBI" id="CHEBI:17268"/>
        <dbReference type="ChEBI" id="CHEBI:43474"/>
        <dbReference type="ChEBI" id="CHEBI:84139"/>
        <dbReference type="EC" id="3.1.3.25"/>
    </reaction>
</comment>
<dbReference type="InterPro" id="IPR033942">
    <property type="entry name" value="IMPase"/>
</dbReference>
<evidence type="ECO:0000256" key="4">
    <source>
        <dbReference type="ARBA" id="ARBA00022723"/>
    </source>
</evidence>
<name>A0ABM9N8P7_9RICK</name>
<evidence type="ECO:0000256" key="1">
    <source>
        <dbReference type="ARBA" id="ARBA00001033"/>
    </source>
</evidence>
<keyword evidence="6 7" id="KW-0460">Magnesium</keyword>
<dbReference type="CDD" id="cd01639">
    <property type="entry name" value="IMPase"/>
    <property type="match status" value="1"/>
</dbReference>
<evidence type="ECO:0000256" key="3">
    <source>
        <dbReference type="ARBA" id="ARBA00009759"/>
    </source>
</evidence>
<organism evidence="8 9">
    <name type="scientific">Candidatus Xenohaliotis californiensis</name>
    <dbReference type="NCBI Taxonomy" id="84677"/>
    <lineage>
        <taxon>Bacteria</taxon>
        <taxon>Pseudomonadati</taxon>
        <taxon>Pseudomonadota</taxon>
        <taxon>Alphaproteobacteria</taxon>
        <taxon>Rickettsiales</taxon>
        <taxon>Anaplasmataceae</taxon>
        <taxon>Candidatus Xenohaliotis</taxon>
    </lineage>
</organism>
<dbReference type="GO" id="GO:0052834">
    <property type="term" value="F:inositol monophosphate phosphatase activity"/>
    <property type="evidence" value="ECO:0007669"/>
    <property type="project" value="UniProtKB-EC"/>
</dbReference>
<sequence>MLKPIMLKKNSKYSFFLKIIQNAITKTESRIIRDFMELGDLQVSIKGTNDFVTNADKRSEEIIYNEISKKTRGMDVSFLMEESGLIGNKNAEFCFIIDPIDGTFNFMHGISYFCTSVAMMHNQNGISQIVAGIIHSPITRETFTAEKNIGAFYIDLNTTIHKITTSAKKNLRHSMIATSVSSDSIRHHQLIQRLIKNNARIRSMGSSALDLAYLALGRYEAVISPCLHQWDYAMGFLLVLEAGGIVNEHQRSEAPNTNEILATNSKEIYNAIKNLEDKDKNLS</sequence>
<dbReference type="Gene3D" id="3.30.540.10">
    <property type="entry name" value="Fructose-1,6-Bisphosphatase, subunit A, domain 1"/>
    <property type="match status" value="1"/>
</dbReference>
<evidence type="ECO:0000256" key="2">
    <source>
        <dbReference type="ARBA" id="ARBA00001946"/>
    </source>
</evidence>
<evidence type="ECO:0000256" key="6">
    <source>
        <dbReference type="ARBA" id="ARBA00022842"/>
    </source>
</evidence>
<proteinExistence type="inferred from homology"/>
<evidence type="ECO:0000256" key="7">
    <source>
        <dbReference type="RuleBase" id="RU364068"/>
    </source>
</evidence>
<dbReference type="EMBL" id="CAWVOK010000026">
    <property type="protein sequence ID" value="CAK8163284.1"/>
    <property type="molecule type" value="Genomic_DNA"/>
</dbReference>
<dbReference type="SUPFAM" id="SSF56655">
    <property type="entry name" value="Carbohydrate phosphatase"/>
    <property type="match status" value="1"/>
</dbReference>